<keyword evidence="2" id="KW-1185">Reference proteome</keyword>
<dbReference type="Proteomes" id="UP000753802">
    <property type="component" value="Unassembled WGS sequence"/>
</dbReference>
<comment type="caution">
    <text evidence="1">The sequence shown here is derived from an EMBL/GenBank/DDBJ whole genome shotgun (WGS) entry which is preliminary data.</text>
</comment>
<sequence length="163" mass="18031">MHRITIVLAILLSASCSKRPPQAVVKHDVAVYKLLSYQSLAGQCRVDPSTAVLDVNPLIEEAGIVRYDSAACIYTLTDAAAQKITALPPRTALAFTVDKEVIYYFVYMPLFTNSECRESIVTTMITGPTMPVRLGYPPYPEPNIPDQRNDKRLMDALQAKGKL</sequence>
<gene>
    <name evidence="1" type="ORF">GWC95_16930</name>
</gene>
<reference evidence="1 2" key="1">
    <citation type="submission" date="2020-01" db="EMBL/GenBank/DDBJ databases">
        <title>Genome analysis.</title>
        <authorList>
            <person name="Wu S."/>
            <person name="Wang G."/>
        </authorList>
    </citation>
    <scope>NUCLEOTIDE SEQUENCE [LARGE SCALE GENOMIC DNA]</scope>
    <source>
        <strain evidence="1 2">SYL130</strain>
    </source>
</reference>
<evidence type="ECO:0000313" key="1">
    <source>
        <dbReference type="EMBL" id="NCI51616.1"/>
    </source>
</evidence>
<accession>A0ABW9ZWT4</accession>
<dbReference type="EMBL" id="JAACJS010000015">
    <property type="protein sequence ID" value="NCI51616.1"/>
    <property type="molecule type" value="Genomic_DNA"/>
</dbReference>
<protein>
    <recommendedName>
        <fullName evidence="3">Lipoprotein</fullName>
    </recommendedName>
</protein>
<dbReference type="RefSeq" id="WP_161819893.1">
    <property type="nucleotide sequence ID" value="NZ_JAACJS010000015.1"/>
</dbReference>
<proteinExistence type="predicted"/>
<organism evidence="1 2">
    <name type="scientific">Sediminibacterium roseum</name>
    <dbReference type="NCBI Taxonomy" id="1978412"/>
    <lineage>
        <taxon>Bacteria</taxon>
        <taxon>Pseudomonadati</taxon>
        <taxon>Bacteroidota</taxon>
        <taxon>Chitinophagia</taxon>
        <taxon>Chitinophagales</taxon>
        <taxon>Chitinophagaceae</taxon>
        <taxon>Sediminibacterium</taxon>
    </lineage>
</organism>
<evidence type="ECO:0000313" key="2">
    <source>
        <dbReference type="Proteomes" id="UP000753802"/>
    </source>
</evidence>
<dbReference type="PROSITE" id="PS51257">
    <property type="entry name" value="PROKAR_LIPOPROTEIN"/>
    <property type="match status" value="1"/>
</dbReference>
<name>A0ABW9ZWT4_9BACT</name>
<evidence type="ECO:0008006" key="3">
    <source>
        <dbReference type="Google" id="ProtNLM"/>
    </source>
</evidence>